<organism evidence="2 3">
    <name type="scientific">Metarhizium album (strain ARSEF 1941)</name>
    <dbReference type="NCBI Taxonomy" id="1081103"/>
    <lineage>
        <taxon>Eukaryota</taxon>
        <taxon>Fungi</taxon>
        <taxon>Dikarya</taxon>
        <taxon>Ascomycota</taxon>
        <taxon>Pezizomycotina</taxon>
        <taxon>Sordariomycetes</taxon>
        <taxon>Hypocreomycetidae</taxon>
        <taxon>Hypocreales</taxon>
        <taxon>Clavicipitaceae</taxon>
        <taxon>Metarhizium</taxon>
    </lineage>
</organism>
<accession>A0A0B2WN20</accession>
<feature type="signal peptide" evidence="1">
    <location>
        <begin position="1"/>
        <end position="26"/>
    </location>
</feature>
<feature type="chain" id="PRO_5002078364" evidence="1">
    <location>
        <begin position="27"/>
        <end position="285"/>
    </location>
</feature>
<name>A0A0B2WN20_METAS</name>
<keyword evidence="1" id="KW-0732">Signal</keyword>
<dbReference type="RefSeq" id="XP_040675476.1">
    <property type="nucleotide sequence ID" value="XM_040826524.1"/>
</dbReference>
<dbReference type="HOGENOM" id="CLU_976882_0_0_1"/>
<evidence type="ECO:0000313" key="3">
    <source>
        <dbReference type="Proteomes" id="UP000030816"/>
    </source>
</evidence>
<dbReference type="GeneID" id="63742181"/>
<sequence>MAPSPLAKLLLSLALVLLLHTSTCIASDDDTAPLLGDEANSRAKVAAPQGGTPNVKLPIDSQEWDRLNDDQRFELVKKNPKAENWKHLSDDQRLHLFEAWQERRKGIKEKELSLGGVAKQLGLATEEEKKLLDDAKTPAETRAQTEERLRQKVVKNAKGSKLWEKAKKTMIAHEHLDSLTWSMLPKERRQEMWQSDPKLIQNLSPGSKDALLERLSKSTSFKGKSWEEIREAVKAIDSLPPGGRATKLAENVKKLEEAAGNLAGNAEKNQVIYGMEAGIIQPCDE</sequence>
<evidence type="ECO:0000313" key="2">
    <source>
        <dbReference type="EMBL" id="KHN94410.1"/>
    </source>
</evidence>
<proteinExistence type="predicted"/>
<comment type="caution">
    <text evidence="2">The sequence shown here is derived from an EMBL/GenBank/DDBJ whole genome shotgun (WGS) entry which is preliminary data.</text>
</comment>
<dbReference type="Proteomes" id="UP000030816">
    <property type="component" value="Unassembled WGS sequence"/>
</dbReference>
<gene>
    <name evidence="2" type="ORF">MAM_07726</name>
</gene>
<dbReference type="AlphaFoldDB" id="A0A0B2WN20"/>
<keyword evidence="3" id="KW-1185">Reference proteome</keyword>
<reference evidence="2 3" key="1">
    <citation type="journal article" date="2014" name="Proc. Natl. Acad. Sci. U.S.A.">
        <title>Trajectory and genomic determinants of fungal-pathogen speciation and host adaptation.</title>
        <authorList>
            <person name="Hu X."/>
            <person name="Xiao G."/>
            <person name="Zheng P."/>
            <person name="Shang Y."/>
            <person name="Su Y."/>
            <person name="Zhang X."/>
            <person name="Liu X."/>
            <person name="Zhan S."/>
            <person name="St Leger R.J."/>
            <person name="Wang C."/>
        </authorList>
    </citation>
    <scope>NUCLEOTIDE SEQUENCE [LARGE SCALE GENOMIC DNA]</scope>
    <source>
        <strain evidence="2 3">ARSEF 1941</strain>
    </source>
</reference>
<dbReference type="EMBL" id="AZHE01000035">
    <property type="protein sequence ID" value="KHN94410.1"/>
    <property type="molecule type" value="Genomic_DNA"/>
</dbReference>
<protein>
    <submittedName>
        <fullName evidence="2">Uncharacterized protein</fullName>
    </submittedName>
</protein>
<evidence type="ECO:0000256" key="1">
    <source>
        <dbReference type="SAM" id="SignalP"/>
    </source>
</evidence>